<evidence type="ECO:0000256" key="3">
    <source>
        <dbReference type="ARBA" id="ARBA00022679"/>
    </source>
</evidence>
<dbReference type="Pfam" id="PF00953">
    <property type="entry name" value="Glycos_transf_4"/>
    <property type="match status" value="1"/>
</dbReference>
<evidence type="ECO:0000256" key="5">
    <source>
        <dbReference type="ARBA" id="ARBA00022989"/>
    </source>
</evidence>
<accession>A0A367ZT17</accession>
<protein>
    <submittedName>
        <fullName evidence="9">Undecaprenyl-phosphate N-acetylglucosaminyl 1-phosphate transferase</fullName>
    </submittedName>
</protein>
<comment type="subcellular location">
    <subcellularLocation>
        <location evidence="1">Cell membrane</location>
        <topology evidence="1">Multi-pass membrane protein</topology>
    </subcellularLocation>
</comment>
<sequence>MKQLVLPFLLAWIGGLFLVPLVRRIALRLGLVDRPDSRKIHAQPIPRIGGLALFVASFVGALPFLVPDSKTTGVMVAGIFIFLVGLLDDLLDLPPRVKLGGQILACLILFAFQVRIEFVTDFIAGQGLVGLGLLTYPVTLLWIIGLTNTVNLVDGVDGLAGGIVFIALSTLLAVRLLIPAAQDSAVIANVMVFCSALMGALLAFLRFNVFPASIFMGDSGAYFLGFMTAALSVAGAAKGSILLALIVPLVAFGLPVIDVCLAILRRRSKRVPIFQADREHLHHKLLHRGFTQAETTRFLWMVSSCFGLLAILAADIRHRGIETVIAFLFVAMVVACVVFFFRKVHEKRSA</sequence>
<dbReference type="InterPro" id="IPR000715">
    <property type="entry name" value="Glycosyl_transferase_4"/>
</dbReference>
<evidence type="ECO:0000256" key="1">
    <source>
        <dbReference type="ARBA" id="ARBA00004651"/>
    </source>
</evidence>
<evidence type="ECO:0000256" key="4">
    <source>
        <dbReference type="ARBA" id="ARBA00022692"/>
    </source>
</evidence>
<dbReference type="GO" id="GO:0044038">
    <property type="term" value="P:cell wall macromolecule biosynthetic process"/>
    <property type="evidence" value="ECO:0007669"/>
    <property type="project" value="TreeGrafter"/>
</dbReference>
<dbReference type="GO" id="GO:0071555">
    <property type="term" value="P:cell wall organization"/>
    <property type="evidence" value="ECO:0007669"/>
    <property type="project" value="TreeGrafter"/>
</dbReference>
<dbReference type="AlphaFoldDB" id="A0A367ZT17"/>
<evidence type="ECO:0000256" key="6">
    <source>
        <dbReference type="ARBA" id="ARBA00023136"/>
    </source>
</evidence>
<feature type="transmembrane region" description="Helical" evidence="8">
    <location>
        <begin position="158"/>
        <end position="178"/>
    </location>
</feature>
<feature type="transmembrane region" description="Helical" evidence="8">
    <location>
        <begin position="243"/>
        <end position="264"/>
    </location>
</feature>
<feature type="transmembrane region" description="Helical" evidence="8">
    <location>
        <begin position="122"/>
        <end position="146"/>
    </location>
</feature>
<dbReference type="PANTHER" id="PTHR22926">
    <property type="entry name" value="PHOSPHO-N-ACETYLMURAMOYL-PENTAPEPTIDE-TRANSFERASE"/>
    <property type="match status" value="1"/>
</dbReference>
<keyword evidence="7" id="KW-0460">Magnesium</keyword>
<feature type="transmembrane region" description="Helical" evidence="8">
    <location>
        <begin position="99"/>
        <end position="116"/>
    </location>
</feature>
<feature type="binding site" evidence="7">
    <location>
        <position position="151"/>
    </location>
    <ligand>
        <name>Mg(2+)</name>
        <dbReference type="ChEBI" id="CHEBI:18420"/>
    </ligand>
</feature>
<dbReference type="GO" id="GO:0005886">
    <property type="term" value="C:plasma membrane"/>
    <property type="evidence" value="ECO:0007669"/>
    <property type="project" value="UniProtKB-SubCell"/>
</dbReference>
<dbReference type="GO" id="GO:0016780">
    <property type="term" value="F:phosphotransferase activity, for other substituted phosphate groups"/>
    <property type="evidence" value="ECO:0007669"/>
    <property type="project" value="InterPro"/>
</dbReference>
<organism evidence="9 10">
    <name type="scientific">Candidatus Ozemobacter sibiricus</name>
    <dbReference type="NCBI Taxonomy" id="2268124"/>
    <lineage>
        <taxon>Bacteria</taxon>
        <taxon>Candidatus Ozemobacteria</taxon>
        <taxon>Candidatus Ozemobacterales</taxon>
        <taxon>Candidatus Ozemobacteraceae</taxon>
        <taxon>Candidatus Ozemobacter</taxon>
    </lineage>
</organism>
<dbReference type="GO" id="GO:0046872">
    <property type="term" value="F:metal ion binding"/>
    <property type="evidence" value="ECO:0007669"/>
    <property type="project" value="UniProtKB-KW"/>
</dbReference>
<comment type="caution">
    <text evidence="9">The sequence shown here is derived from an EMBL/GenBank/DDBJ whole genome shotgun (WGS) entry which is preliminary data.</text>
</comment>
<feature type="transmembrane region" description="Helical" evidence="8">
    <location>
        <begin position="71"/>
        <end position="87"/>
    </location>
</feature>
<proteinExistence type="predicted"/>
<feature type="transmembrane region" description="Helical" evidence="8">
    <location>
        <begin position="48"/>
        <end position="65"/>
    </location>
</feature>
<keyword evidence="7" id="KW-0479">Metal-binding</keyword>
<dbReference type="GO" id="GO:0009103">
    <property type="term" value="P:lipopolysaccharide biosynthetic process"/>
    <property type="evidence" value="ECO:0007669"/>
    <property type="project" value="TreeGrafter"/>
</dbReference>
<keyword evidence="5 8" id="KW-1133">Transmembrane helix</keyword>
<keyword evidence="6 8" id="KW-0472">Membrane</keyword>
<evidence type="ECO:0000313" key="10">
    <source>
        <dbReference type="Proteomes" id="UP000252355"/>
    </source>
</evidence>
<feature type="transmembrane region" description="Helical" evidence="8">
    <location>
        <begin position="219"/>
        <end position="237"/>
    </location>
</feature>
<dbReference type="CDD" id="cd06853">
    <property type="entry name" value="GT_WecA_like"/>
    <property type="match status" value="1"/>
</dbReference>
<keyword evidence="4 8" id="KW-0812">Transmembrane</keyword>
<keyword evidence="3 9" id="KW-0808">Transferase</keyword>
<dbReference type="Proteomes" id="UP000252355">
    <property type="component" value="Unassembled WGS sequence"/>
</dbReference>
<feature type="transmembrane region" description="Helical" evidence="8">
    <location>
        <begin position="6"/>
        <end position="27"/>
    </location>
</feature>
<comment type="cofactor">
    <cofactor evidence="7">
        <name>Mg(2+)</name>
        <dbReference type="ChEBI" id="CHEBI:18420"/>
    </cofactor>
</comment>
<dbReference type="EMBL" id="QOQW01000002">
    <property type="protein sequence ID" value="RCK81293.1"/>
    <property type="molecule type" value="Genomic_DNA"/>
</dbReference>
<feature type="transmembrane region" description="Helical" evidence="8">
    <location>
        <begin position="298"/>
        <end position="317"/>
    </location>
</feature>
<dbReference type="PANTHER" id="PTHR22926:SF3">
    <property type="entry name" value="UNDECAPRENYL-PHOSPHATE ALPHA-N-ACETYLGLUCOSAMINYL 1-PHOSPHATE TRANSFERASE"/>
    <property type="match status" value="1"/>
</dbReference>
<reference evidence="9 10" key="1">
    <citation type="submission" date="2018-05" db="EMBL/GenBank/DDBJ databases">
        <title>A metagenomic window into the 2 km-deep terrestrial subsurface aquifer revealed taxonomically and functionally diverse microbial community comprising novel uncultured bacterial lineages.</title>
        <authorList>
            <person name="Kadnikov V.V."/>
            <person name="Mardanov A.V."/>
            <person name="Beletsky A.V."/>
            <person name="Banks D."/>
            <person name="Pimenov N.V."/>
            <person name="Frank Y.A."/>
            <person name="Karnachuk O.V."/>
            <person name="Ravin N.V."/>
        </authorList>
    </citation>
    <scope>NUCLEOTIDE SEQUENCE [LARGE SCALE GENOMIC DNA]</scope>
    <source>
        <strain evidence="9">BY5</strain>
    </source>
</reference>
<evidence type="ECO:0000256" key="2">
    <source>
        <dbReference type="ARBA" id="ARBA00022475"/>
    </source>
</evidence>
<feature type="transmembrane region" description="Helical" evidence="8">
    <location>
        <begin position="323"/>
        <end position="341"/>
    </location>
</feature>
<evidence type="ECO:0000256" key="7">
    <source>
        <dbReference type="PIRSR" id="PIRSR600715-1"/>
    </source>
</evidence>
<evidence type="ECO:0000313" key="9">
    <source>
        <dbReference type="EMBL" id="RCK81293.1"/>
    </source>
</evidence>
<gene>
    <name evidence="9" type="ORF">OZSIB_2162</name>
</gene>
<feature type="binding site" evidence="7">
    <location>
        <position position="218"/>
    </location>
    <ligand>
        <name>Mg(2+)</name>
        <dbReference type="ChEBI" id="CHEBI:18420"/>
    </ligand>
</feature>
<feature type="transmembrane region" description="Helical" evidence="8">
    <location>
        <begin position="184"/>
        <end position="207"/>
    </location>
</feature>
<name>A0A367ZT17_9BACT</name>
<keyword evidence="2" id="KW-1003">Cell membrane</keyword>
<evidence type="ECO:0000256" key="8">
    <source>
        <dbReference type="SAM" id="Phobius"/>
    </source>
</evidence>